<dbReference type="EMBL" id="CP024634">
    <property type="protein sequence ID" value="AYQ57608.1"/>
    <property type="molecule type" value="Genomic_DNA"/>
</dbReference>
<dbReference type="AlphaFoldDB" id="A0A3G3IPE4"/>
<proteinExistence type="predicted"/>
<protein>
    <recommendedName>
        <fullName evidence="1">Metallo-beta-lactamase domain-containing protein</fullName>
    </recommendedName>
</protein>
<evidence type="ECO:0000313" key="2">
    <source>
        <dbReference type="EMBL" id="AYQ57608.1"/>
    </source>
</evidence>
<organism evidence="2 3">
    <name type="scientific">Bathymodiolus thermophilus thioautotrophic gill symbiont</name>
    <dbReference type="NCBI Taxonomy" id="2360"/>
    <lineage>
        <taxon>Bacteria</taxon>
        <taxon>Pseudomonadati</taxon>
        <taxon>Pseudomonadota</taxon>
        <taxon>Gammaproteobacteria</taxon>
        <taxon>sulfur-oxidizing symbionts</taxon>
    </lineage>
</organism>
<dbReference type="Proteomes" id="UP000278334">
    <property type="component" value="Chromosome"/>
</dbReference>
<sequence length="373" mass="44281">MIERIFHPIGQGAFYSERHNNFNIVYDCGNWKDTLEANKVVERAFKKDEVIDILFISHFDYDHVNKIKTLNEHTKIKKVVMPLLHDEEKTLLINLYKALDFQIWTLIENPQEFFGQETQIITVQESEDNERPINDNITIDLENLKTTNIQSGSILRKTFNSYKWVFIPYNYLCNSRKIELEKLLRSSGFDVEKLKNDSKYTIDEIVSRRTEIKKIYTKVKGNINQNSMLLYSGINCLYKDCKQEAFCFDCPYRYFRCYAEFHHIRWYRMVKQRHRVSCIYTGDTDLNKVKIKSIFKFFWESVGTIQIPHHGDLKSFDKSILDDKYYWCPISVGEKNSYGHPSYKLISEIVVQNSYPILVTEDLNSGFVECIRF</sequence>
<evidence type="ECO:0000259" key="1">
    <source>
        <dbReference type="Pfam" id="PF00753"/>
    </source>
</evidence>
<dbReference type="Pfam" id="PF00753">
    <property type="entry name" value="Lactamase_B"/>
    <property type="match status" value="1"/>
</dbReference>
<name>A0A3G3IPE4_9GAMM</name>
<dbReference type="InterPro" id="IPR036866">
    <property type="entry name" value="RibonucZ/Hydroxyglut_hydro"/>
</dbReference>
<evidence type="ECO:0000313" key="3">
    <source>
        <dbReference type="Proteomes" id="UP000278334"/>
    </source>
</evidence>
<dbReference type="KEGG" id="bthg:MS2017_1946"/>
<dbReference type="Gene3D" id="3.60.15.10">
    <property type="entry name" value="Ribonuclease Z/Hydroxyacylglutathione hydrolase-like"/>
    <property type="match status" value="1"/>
</dbReference>
<accession>A0A3G3IPE4</accession>
<dbReference type="InterPro" id="IPR001279">
    <property type="entry name" value="Metallo-B-lactamas"/>
</dbReference>
<dbReference type="RefSeq" id="WP_164707698.1">
    <property type="nucleotide sequence ID" value="NZ_CP024634.1"/>
</dbReference>
<feature type="domain" description="Metallo-beta-lactamase" evidence="1">
    <location>
        <begin position="18"/>
        <end position="100"/>
    </location>
</feature>
<gene>
    <name evidence="2" type="ORF">MS2017_1946</name>
</gene>
<reference evidence="2 3" key="1">
    <citation type="submission" date="2017-11" db="EMBL/GenBank/DDBJ databases">
        <title>Genome sequence of the bacterial symbiont EPR9N from a vent mussel Bathymodiolus thermophilus.</title>
        <authorList>
            <person name="Won Y.-J."/>
        </authorList>
    </citation>
    <scope>NUCLEOTIDE SEQUENCE [LARGE SCALE GENOMIC DNA]</scope>
    <source>
        <strain evidence="2 3">EPR9N</strain>
    </source>
</reference>
<dbReference type="SUPFAM" id="SSF56281">
    <property type="entry name" value="Metallo-hydrolase/oxidoreductase"/>
    <property type="match status" value="1"/>
</dbReference>